<name>A0A553BAA4_9FLAO</name>
<accession>A0A553BAA4</accession>
<keyword evidence="4" id="KW-1185">Reference proteome</keyword>
<dbReference type="OrthoDB" id="982527at2"/>
<reference evidence="4 5" key="1">
    <citation type="submission" date="2019-07" db="EMBL/GenBank/DDBJ databases">
        <title>Novel species of Flavobacterium.</title>
        <authorList>
            <person name="Liu Q."/>
            <person name="Xin Y.-H."/>
        </authorList>
    </citation>
    <scope>NUCLEOTIDE SEQUENCE [LARGE SCALE GENOMIC DNA]</scope>
    <source>
        <strain evidence="2 4">GSP39</strain>
        <strain evidence="3 5">GSR22</strain>
    </source>
</reference>
<dbReference type="CDD" id="cd05379">
    <property type="entry name" value="CAP_bacterial"/>
    <property type="match status" value="1"/>
</dbReference>
<dbReference type="InterPro" id="IPR035940">
    <property type="entry name" value="CAP_sf"/>
</dbReference>
<dbReference type="SUPFAM" id="SSF55797">
    <property type="entry name" value="PR-1-like"/>
    <property type="match status" value="1"/>
</dbReference>
<dbReference type="PANTHER" id="PTHR31157">
    <property type="entry name" value="SCP DOMAIN-CONTAINING PROTEIN"/>
    <property type="match status" value="1"/>
</dbReference>
<dbReference type="InterPro" id="IPR014044">
    <property type="entry name" value="CAP_dom"/>
</dbReference>
<dbReference type="Gene3D" id="3.40.33.10">
    <property type="entry name" value="CAP"/>
    <property type="match status" value="1"/>
</dbReference>
<dbReference type="EMBL" id="VJZN01000042">
    <property type="protein sequence ID" value="TRX02301.1"/>
    <property type="molecule type" value="Genomic_DNA"/>
</dbReference>
<dbReference type="Proteomes" id="UP000318528">
    <property type="component" value="Unassembled WGS sequence"/>
</dbReference>
<evidence type="ECO:0000313" key="2">
    <source>
        <dbReference type="EMBL" id="TRX02301.1"/>
    </source>
</evidence>
<feature type="domain" description="SCP" evidence="1">
    <location>
        <begin position="36"/>
        <end position="144"/>
    </location>
</feature>
<evidence type="ECO:0000313" key="4">
    <source>
        <dbReference type="Proteomes" id="UP000318528"/>
    </source>
</evidence>
<organism evidence="3 5">
    <name type="scientific">Flavobacterium gawalongense</name>
    <dbReference type="NCBI Taxonomy" id="2594432"/>
    <lineage>
        <taxon>Bacteria</taxon>
        <taxon>Pseudomonadati</taxon>
        <taxon>Bacteroidota</taxon>
        <taxon>Flavobacteriia</taxon>
        <taxon>Flavobacteriales</taxon>
        <taxon>Flavobacteriaceae</taxon>
        <taxon>Flavobacterium</taxon>
    </lineage>
</organism>
<sequence>MSSCSSDNSELPKSNAALSQKIVDYTYNSSEIETMNLINTYRVSIGLNSLAKINYISLKSEEHDNYMIINNVVDHNDFIVRSESIMNVLGAKSVSENIAYNYNTSQSVLNAWLASPEHKKNIEGNYTHFGIAIRMDPVTGKKYYTNIFAKI</sequence>
<comment type="caution">
    <text evidence="3">The sequence shown here is derived from an EMBL/GenBank/DDBJ whole genome shotgun (WGS) entry which is preliminary data.</text>
</comment>
<dbReference type="Pfam" id="PF00188">
    <property type="entry name" value="CAP"/>
    <property type="match status" value="1"/>
</dbReference>
<evidence type="ECO:0000313" key="3">
    <source>
        <dbReference type="EMBL" id="TRX05178.1"/>
    </source>
</evidence>
<dbReference type="PANTHER" id="PTHR31157:SF1">
    <property type="entry name" value="SCP DOMAIN-CONTAINING PROTEIN"/>
    <property type="match status" value="1"/>
</dbReference>
<evidence type="ECO:0000313" key="5">
    <source>
        <dbReference type="Proteomes" id="UP000318669"/>
    </source>
</evidence>
<evidence type="ECO:0000259" key="1">
    <source>
        <dbReference type="Pfam" id="PF00188"/>
    </source>
</evidence>
<dbReference type="Proteomes" id="UP000318669">
    <property type="component" value="Unassembled WGS sequence"/>
</dbReference>
<protein>
    <submittedName>
        <fullName evidence="3">CAP domain-containing protein</fullName>
    </submittedName>
</protein>
<dbReference type="AlphaFoldDB" id="A0A553BAA4"/>
<proteinExistence type="predicted"/>
<gene>
    <name evidence="3" type="ORF">FNW11_16610</name>
    <name evidence="2" type="ORF">FNW12_16390</name>
</gene>
<dbReference type="EMBL" id="VJZL01000053">
    <property type="protein sequence ID" value="TRX05178.1"/>
    <property type="molecule type" value="Genomic_DNA"/>
</dbReference>